<keyword evidence="2" id="KW-0547">Nucleotide-binding</keyword>
<gene>
    <name evidence="6" type="ORF">PPENT_87.1.T1160059</name>
</gene>
<reference evidence="6" key="1">
    <citation type="submission" date="2021-01" db="EMBL/GenBank/DDBJ databases">
        <authorList>
            <consortium name="Genoscope - CEA"/>
            <person name="William W."/>
        </authorList>
    </citation>
    <scope>NUCLEOTIDE SEQUENCE</scope>
</reference>
<feature type="domain" description="Protein kinase" evidence="5">
    <location>
        <begin position="14"/>
        <end position="275"/>
    </location>
</feature>
<dbReference type="GO" id="GO:0004674">
    <property type="term" value="F:protein serine/threonine kinase activity"/>
    <property type="evidence" value="ECO:0007669"/>
    <property type="project" value="InterPro"/>
</dbReference>
<dbReference type="InterPro" id="IPR000719">
    <property type="entry name" value="Prot_kinase_dom"/>
</dbReference>
<dbReference type="GO" id="GO:0005776">
    <property type="term" value="C:autophagosome"/>
    <property type="evidence" value="ECO:0007669"/>
    <property type="project" value="TreeGrafter"/>
</dbReference>
<evidence type="ECO:0000256" key="4">
    <source>
        <dbReference type="ARBA" id="ARBA00022840"/>
    </source>
</evidence>
<comment type="caution">
    <text evidence="6">The sequence shown here is derived from an EMBL/GenBank/DDBJ whole genome shotgun (WGS) entry which is preliminary data.</text>
</comment>
<dbReference type="SMART" id="SM00220">
    <property type="entry name" value="S_TKc"/>
    <property type="match status" value="1"/>
</dbReference>
<dbReference type="PANTHER" id="PTHR24348">
    <property type="entry name" value="SERINE/THREONINE-PROTEIN KINASE UNC-51-RELATED"/>
    <property type="match status" value="1"/>
</dbReference>
<dbReference type="GO" id="GO:0010506">
    <property type="term" value="P:regulation of autophagy"/>
    <property type="evidence" value="ECO:0007669"/>
    <property type="project" value="InterPro"/>
</dbReference>
<dbReference type="OrthoDB" id="40902at2759"/>
<keyword evidence="7" id="KW-1185">Reference proteome</keyword>
<keyword evidence="1" id="KW-0808">Transferase</keyword>
<dbReference type="InterPro" id="IPR008271">
    <property type="entry name" value="Ser/Thr_kinase_AS"/>
</dbReference>
<keyword evidence="4" id="KW-0067">ATP-binding</keyword>
<evidence type="ECO:0000256" key="2">
    <source>
        <dbReference type="ARBA" id="ARBA00022741"/>
    </source>
</evidence>
<dbReference type="GO" id="GO:0016020">
    <property type="term" value="C:membrane"/>
    <property type="evidence" value="ECO:0007669"/>
    <property type="project" value="TreeGrafter"/>
</dbReference>
<dbReference type="Pfam" id="PF00069">
    <property type="entry name" value="Pkinase"/>
    <property type="match status" value="1"/>
</dbReference>
<dbReference type="Proteomes" id="UP000689195">
    <property type="component" value="Unassembled WGS sequence"/>
</dbReference>
<dbReference type="InterPro" id="IPR045269">
    <property type="entry name" value="Atg1-like"/>
</dbReference>
<evidence type="ECO:0000256" key="3">
    <source>
        <dbReference type="ARBA" id="ARBA00022777"/>
    </source>
</evidence>
<evidence type="ECO:0000256" key="1">
    <source>
        <dbReference type="ARBA" id="ARBA00022679"/>
    </source>
</evidence>
<protein>
    <recommendedName>
        <fullName evidence="5">Protein kinase domain-containing protein</fullName>
    </recommendedName>
</protein>
<dbReference type="PROSITE" id="PS00108">
    <property type="entry name" value="PROTEIN_KINASE_ST"/>
    <property type="match status" value="1"/>
</dbReference>
<dbReference type="PANTHER" id="PTHR24348:SF22">
    <property type="entry name" value="NON-SPECIFIC SERINE_THREONINE PROTEIN KINASE"/>
    <property type="match status" value="1"/>
</dbReference>
<dbReference type="PROSITE" id="PS50011">
    <property type="entry name" value="PROTEIN_KINASE_DOM"/>
    <property type="match status" value="1"/>
</dbReference>
<evidence type="ECO:0000313" key="7">
    <source>
        <dbReference type="Proteomes" id="UP000689195"/>
    </source>
</evidence>
<evidence type="ECO:0000313" key="6">
    <source>
        <dbReference type="EMBL" id="CAD8197680.1"/>
    </source>
</evidence>
<dbReference type="GO" id="GO:0005524">
    <property type="term" value="F:ATP binding"/>
    <property type="evidence" value="ECO:0007669"/>
    <property type="project" value="UniProtKB-KW"/>
</dbReference>
<organism evidence="6 7">
    <name type="scientific">Paramecium pentaurelia</name>
    <dbReference type="NCBI Taxonomy" id="43138"/>
    <lineage>
        <taxon>Eukaryota</taxon>
        <taxon>Sar</taxon>
        <taxon>Alveolata</taxon>
        <taxon>Ciliophora</taxon>
        <taxon>Intramacronucleata</taxon>
        <taxon>Oligohymenophorea</taxon>
        <taxon>Peniculida</taxon>
        <taxon>Parameciidae</taxon>
        <taxon>Paramecium</taxon>
    </lineage>
</organism>
<keyword evidence="3" id="KW-0418">Kinase</keyword>
<proteinExistence type="predicted"/>
<name>A0A8S1X9D3_9CILI</name>
<dbReference type="AlphaFoldDB" id="A0A8S1X9D3"/>
<dbReference type="GO" id="GO:0000045">
    <property type="term" value="P:autophagosome assembly"/>
    <property type="evidence" value="ECO:0007669"/>
    <property type="project" value="TreeGrafter"/>
</dbReference>
<dbReference type="GO" id="GO:0000407">
    <property type="term" value="C:phagophore assembly site"/>
    <property type="evidence" value="ECO:0007669"/>
    <property type="project" value="TreeGrafter"/>
</dbReference>
<dbReference type="GO" id="GO:0005829">
    <property type="term" value="C:cytosol"/>
    <property type="evidence" value="ECO:0007669"/>
    <property type="project" value="TreeGrafter"/>
</dbReference>
<evidence type="ECO:0000259" key="5">
    <source>
        <dbReference type="PROSITE" id="PS50011"/>
    </source>
</evidence>
<accession>A0A8S1X9D3</accession>
<dbReference type="EMBL" id="CAJJDO010000116">
    <property type="protein sequence ID" value="CAD8197680.1"/>
    <property type="molecule type" value="Genomic_DNA"/>
</dbReference>
<sequence>MYNQKRIKIYIYSYCPDDLIGSGYYIQVFKVKNDVNGDIVAIKVYDHSRVQHQIEKYKFLQEIAALQVLDSLNIFKMHFYSHNTYFTYIVTEYCNQGDLENMIMIRGYISENEAILICYQILTGLKDQISKGVIHRDLKPSNILIQKGIYKIANYGHSRMIYSQNQQVQYNVGTTLYNQTQTLTQNKYSVKNDIWNFGVLFYKILTDNVNNIILGKLPWQADREQEFFQFFTKNPIQFSDNIIISSAAKDLINKCLQLDENKRYNFNQLFEHDLFKCFQIKTPKKIDLNVNQQFSIRKLNKQSKYQLYLRTLVSINLKILKQKQLKRDQIRIHELWRCCLQYTKFTQIEIKDLENY</sequence>